<dbReference type="InterPro" id="IPR000683">
    <property type="entry name" value="Gfo/Idh/MocA-like_OxRdtase_N"/>
</dbReference>
<evidence type="ECO:0000313" key="3">
    <source>
        <dbReference type="EMBL" id="OGC45384.1"/>
    </source>
</evidence>
<evidence type="ECO:0000259" key="1">
    <source>
        <dbReference type="Pfam" id="PF01408"/>
    </source>
</evidence>
<dbReference type="Pfam" id="PF01408">
    <property type="entry name" value="GFO_IDH_MocA"/>
    <property type="match status" value="1"/>
</dbReference>
<dbReference type="InterPro" id="IPR036291">
    <property type="entry name" value="NAD(P)-bd_dom_sf"/>
</dbReference>
<dbReference type="Pfam" id="PF02894">
    <property type="entry name" value="GFO_IDH_MocA_C"/>
    <property type="match status" value="1"/>
</dbReference>
<feature type="domain" description="Gfo/Idh/MocA-like oxidoreductase C-terminal" evidence="2">
    <location>
        <begin position="159"/>
        <end position="214"/>
    </location>
</feature>
<dbReference type="SUPFAM" id="SSF51735">
    <property type="entry name" value="NAD(P)-binding Rossmann-fold domains"/>
    <property type="match status" value="1"/>
</dbReference>
<dbReference type="Gene3D" id="3.30.360.10">
    <property type="entry name" value="Dihydrodipicolinate Reductase, domain 2"/>
    <property type="match status" value="1"/>
</dbReference>
<dbReference type="Gene3D" id="3.40.50.720">
    <property type="entry name" value="NAD(P)-binding Rossmann-like Domain"/>
    <property type="match status" value="1"/>
</dbReference>
<protein>
    <submittedName>
        <fullName evidence="3">Oxidoreductase</fullName>
    </submittedName>
</protein>
<evidence type="ECO:0000313" key="4">
    <source>
        <dbReference type="Proteomes" id="UP000178615"/>
    </source>
</evidence>
<organism evidence="3 4">
    <name type="scientific">candidate division WWE3 bacterium RBG_19FT_COMBO_34_6</name>
    <dbReference type="NCBI Taxonomy" id="1802612"/>
    <lineage>
        <taxon>Bacteria</taxon>
        <taxon>Katanobacteria</taxon>
    </lineage>
</organism>
<dbReference type="EMBL" id="MEUV01000040">
    <property type="protein sequence ID" value="OGC45384.1"/>
    <property type="molecule type" value="Genomic_DNA"/>
</dbReference>
<dbReference type="InterPro" id="IPR052515">
    <property type="entry name" value="Gfo/Idh/MocA_Oxidoreductase"/>
</dbReference>
<reference evidence="3 4" key="1">
    <citation type="journal article" date="2016" name="Nat. Commun.">
        <title>Thousands of microbial genomes shed light on interconnected biogeochemical processes in an aquifer system.</title>
        <authorList>
            <person name="Anantharaman K."/>
            <person name="Brown C.T."/>
            <person name="Hug L.A."/>
            <person name="Sharon I."/>
            <person name="Castelle C.J."/>
            <person name="Probst A.J."/>
            <person name="Thomas B.C."/>
            <person name="Singh A."/>
            <person name="Wilkins M.J."/>
            <person name="Karaoz U."/>
            <person name="Brodie E.L."/>
            <person name="Williams K.H."/>
            <person name="Hubbard S.S."/>
            <person name="Banfield J.F."/>
        </authorList>
    </citation>
    <scope>NUCLEOTIDE SEQUENCE [LARGE SCALE GENOMIC DNA]</scope>
</reference>
<comment type="caution">
    <text evidence="3">The sequence shown here is derived from an EMBL/GenBank/DDBJ whole genome shotgun (WGS) entry which is preliminary data.</text>
</comment>
<dbReference type="AlphaFoldDB" id="A0A1F4UK95"/>
<dbReference type="PANTHER" id="PTHR43249">
    <property type="entry name" value="UDP-N-ACETYL-2-AMINO-2-DEOXY-D-GLUCURONATE OXIDASE"/>
    <property type="match status" value="1"/>
</dbReference>
<evidence type="ECO:0000259" key="2">
    <source>
        <dbReference type="Pfam" id="PF02894"/>
    </source>
</evidence>
<gene>
    <name evidence="3" type="ORF">A2V49_03620</name>
</gene>
<proteinExistence type="predicted"/>
<sequence length="321" mass="37035">MESEIPKNFALIGVGGYIAPRHLQAIKDTGNKLVAALDPKDSVGILDRYFPEASFFTEFERFERHIEKLRRQASGEEIHYISICSPNYLHDSHIRFALRMGANAICEKPLVIKPWNLDALSDLEHELNKGKINTVLQLRTHQTIIDLKNKIDTEPMHHKYDIDLTYITPRGKWYGVSWKGDYEKSGGVTMNIGIHFFDMLIWIFGKPQFYQVHHISDTKAGGFIELEKARVRWFLSVDKNDLPNQNQEGNKAFRLLTIDGREFEFSEGFTDLHTEVYKRTLLGEGFKIEDVKPSIKLVYDISNSFPISTDSLLHPFLHNVK</sequence>
<accession>A0A1F4UK95</accession>
<dbReference type="Proteomes" id="UP000178615">
    <property type="component" value="Unassembled WGS sequence"/>
</dbReference>
<feature type="domain" description="Gfo/Idh/MocA-like oxidoreductase N-terminal" evidence="1">
    <location>
        <begin position="8"/>
        <end position="128"/>
    </location>
</feature>
<name>A0A1F4UK95_UNCKA</name>
<dbReference type="InterPro" id="IPR004104">
    <property type="entry name" value="Gfo/Idh/MocA-like_OxRdtase_C"/>
</dbReference>
<dbReference type="PANTHER" id="PTHR43249:SF1">
    <property type="entry name" value="D-GLUCOSIDE 3-DEHYDROGENASE"/>
    <property type="match status" value="1"/>
</dbReference>
<dbReference type="GO" id="GO:0000166">
    <property type="term" value="F:nucleotide binding"/>
    <property type="evidence" value="ECO:0007669"/>
    <property type="project" value="InterPro"/>
</dbReference>